<dbReference type="OrthoDB" id="32195at2"/>
<dbReference type="SUPFAM" id="SSF53335">
    <property type="entry name" value="S-adenosyl-L-methionine-dependent methyltransferases"/>
    <property type="match status" value="1"/>
</dbReference>
<reference evidence="7 8" key="1">
    <citation type="submission" date="2019-07" db="EMBL/GenBank/DDBJ databases">
        <title>New species of Amycolatopsis and Streptomyces.</title>
        <authorList>
            <person name="Duangmal K."/>
            <person name="Teo W.F.A."/>
            <person name="Lipun K."/>
        </authorList>
    </citation>
    <scope>NUCLEOTIDE SEQUENCE [LARGE SCALE GENOMIC DNA]</scope>
    <source>
        <strain evidence="7 8">JCM 30562</strain>
    </source>
</reference>
<evidence type="ECO:0000256" key="2">
    <source>
        <dbReference type="ARBA" id="ARBA00022679"/>
    </source>
</evidence>
<dbReference type="Pfam" id="PF02384">
    <property type="entry name" value="N6_Mtase"/>
    <property type="match status" value="1"/>
</dbReference>
<dbReference type="InterPro" id="IPR002052">
    <property type="entry name" value="DNA_methylase_N6_adenine_CS"/>
</dbReference>
<proteinExistence type="predicted"/>
<keyword evidence="2" id="KW-0808">Transferase</keyword>
<protein>
    <submittedName>
        <fullName evidence="7">N-6 DNA methylase</fullName>
    </submittedName>
</protein>
<dbReference type="AlphaFoldDB" id="A0A558AH16"/>
<name>A0A558AH16_9PSEU</name>
<dbReference type="PRINTS" id="PR00507">
    <property type="entry name" value="N12N6MTFRASE"/>
</dbReference>
<organism evidence="7 8">
    <name type="scientific">Amycolatopsis acidiphila</name>
    <dbReference type="NCBI Taxonomy" id="715473"/>
    <lineage>
        <taxon>Bacteria</taxon>
        <taxon>Bacillati</taxon>
        <taxon>Actinomycetota</taxon>
        <taxon>Actinomycetes</taxon>
        <taxon>Pseudonocardiales</taxon>
        <taxon>Pseudonocardiaceae</taxon>
        <taxon>Amycolatopsis</taxon>
    </lineage>
</organism>
<comment type="caution">
    <text evidence="7">The sequence shown here is derived from an EMBL/GenBank/DDBJ whole genome shotgun (WGS) entry which is preliminary data.</text>
</comment>
<dbReference type="EMBL" id="VJZA01000011">
    <property type="protein sequence ID" value="TVT23526.1"/>
    <property type="molecule type" value="Genomic_DNA"/>
</dbReference>
<dbReference type="InterPro" id="IPR003356">
    <property type="entry name" value="DNA_methylase_A-5"/>
</dbReference>
<dbReference type="Gene3D" id="3.40.50.150">
    <property type="entry name" value="Vaccinia Virus protein VP39"/>
    <property type="match status" value="1"/>
</dbReference>
<dbReference type="CDD" id="cd02440">
    <property type="entry name" value="AdoMet_MTases"/>
    <property type="match status" value="1"/>
</dbReference>
<dbReference type="InterPro" id="IPR054520">
    <property type="entry name" value="M_Eco57I_C"/>
</dbReference>
<keyword evidence="1 7" id="KW-0489">Methyltransferase</keyword>
<dbReference type="GO" id="GO:0032259">
    <property type="term" value="P:methylation"/>
    <property type="evidence" value="ECO:0007669"/>
    <property type="project" value="UniProtKB-KW"/>
</dbReference>
<evidence type="ECO:0000256" key="4">
    <source>
        <dbReference type="ARBA" id="ARBA00022747"/>
    </source>
</evidence>
<evidence type="ECO:0000313" key="7">
    <source>
        <dbReference type="EMBL" id="TVT23526.1"/>
    </source>
</evidence>
<feature type="domain" description="DNA methylase adenine-specific" evidence="5">
    <location>
        <begin position="8"/>
        <end position="217"/>
    </location>
</feature>
<feature type="domain" description="Type II methyltransferase M.Eco57I C-terminal" evidence="6">
    <location>
        <begin position="253"/>
        <end position="514"/>
    </location>
</feature>
<keyword evidence="3" id="KW-0949">S-adenosyl-L-methionine</keyword>
<dbReference type="Pfam" id="PF22837">
    <property type="entry name" value="M_Eco57I_C"/>
    <property type="match status" value="1"/>
</dbReference>
<dbReference type="PANTHER" id="PTHR33841">
    <property type="entry name" value="DNA METHYLTRANSFERASE YEEA-RELATED"/>
    <property type="match status" value="1"/>
</dbReference>
<dbReference type="GO" id="GO:0008170">
    <property type="term" value="F:N-methyltransferase activity"/>
    <property type="evidence" value="ECO:0007669"/>
    <property type="project" value="InterPro"/>
</dbReference>
<evidence type="ECO:0000256" key="1">
    <source>
        <dbReference type="ARBA" id="ARBA00022603"/>
    </source>
</evidence>
<keyword evidence="4" id="KW-0680">Restriction system</keyword>
<dbReference type="Proteomes" id="UP000318578">
    <property type="component" value="Unassembled WGS sequence"/>
</dbReference>
<dbReference type="PROSITE" id="PS00092">
    <property type="entry name" value="N6_MTASE"/>
    <property type="match status" value="1"/>
</dbReference>
<dbReference type="PANTHER" id="PTHR33841:SF5">
    <property type="entry name" value="DNA METHYLASE (MODIFICATION METHYLASE) (METHYLTRANSFERASE)-RELATED"/>
    <property type="match status" value="1"/>
</dbReference>
<dbReference type="InterPro" id="IPR029063">
    <property type="entry name" value="SAM-dependent_MTases_sf"/>
</dbReference>
<accession>A0A558AH16</accession>
<dbReference type="GO" id="GO:0009307">
    <property type="term" value="P:DNA restriction-modification system"/>
    <property type="evidence" value="ECO:0007669"/>
    <property type="project" value="UniProtKB-KW"/>
</dbReference>
<evidence type="ECO:0000313" key="8">
    <source>
        <dbReference type="Proteomes" id="UP000318578"/>
    </source>
</evidence>
<evidence type="ECO:0000259" key="6">
    <source>
        <dbReference type="Pfam" id="PF22837"/>
    </source>
</evidence>
<dbReference type="InterPro" id="IPR050953">
    <property type="entry name" value="N4_N6_ade-DNA_methylase"/>
</dbReference>
<evidence type="ECO:0000256" key="3">
    <source>
        <dbReference type="ARBA" id="ARBA00022691"/>
    </source>
</evidence>
<dbReference type="GO" id="GO:0009007">
    <property type="term" value="F:site-specific DNA-methyltransferase (adenine-specific) activity"/>
    <property type="evidence" value="ECO:0007669"/>
    <property type="project" value="UniProtKB-EC"/>
</dbReference>
<evidence type="ECO:0000259" key="5">
    <source>
        <dbReference type="Pfam" id="PF02384"/>
    </source>
</evidence>
<sequence>MVDSPELRKARGAFFTPAALCSYVVNWAVRDAADRVLEPACGEAAFLTAAGERLMELAAQSRRPAAALHGVELHEHSARHAAAVVRAQGNDVQVDVGDFFTFSPEPVYDVVIGNPPYVRYQDFAGEARMRSREAALRAGVPLTGLASSWAAFTVHAALFLKPGGRLGLVLPAELLSVNYAAPIRRFLMERFQSLRLVMFTERVFPGVMEEVVLILADGFGRGSAKHCDIYQAKNTTDLHQAIEQRWTPVDLEAKWSPSLLSESALDAYESLAASSMFSTLLAWGETTLGMVTGNNKYFMMSPAQVAELGLSPDELLPMSPPGSRHLRGLEFTKAAWRELGSDGMATLLLRPMGEPSPEAKAYFAKGEKDKVDQAYKCRVRKPWWRVPLVAKADMFLTYMNADTVRLCQNSAGVHNLNSVHGVYLRKGVLQLGKKNLPIATLNSMTLLSAETVGRAYGGGMLKVEPKEADQLIVPSKMLVENAQGDLASIRPQVARFLQTGKLFEAVRLVDDVLLSAHVKMNRTQIKALRTSHMELRKRRASRGASARDSN</sequence>
<keyword evidence="8" id="KW-1185">Reference proteome</keyword>
<dbReference type="GO" id="GO:0003677">
    <property type="term" value="F:DNA binding"/>
    <property type="evidence" value="ECO:0007669"/>
    <property type="project" value="InterPro"/>
</dbReference>
<gene>
    <name evidence="7" type="ORF">FNH06_09580</name>
</gene>